<evidence type="ECO:0000259" key="1">
    <source>
        <dbReference type="SMART" id="SM00860"/>
    </source>
</evidence>
<protein>
    <submittedName>
        <fullName evidence="2">SMI1/KNR4 family protein</fullName>
    </submittedName>
</protein>
<sequence>MNMKIELENCQKSLTLKDFEEIESKLGYALPERLKEFYLQYNGGEPKQQTISINKYHEVEIIIFQPFKYNKSFKNALFHTVEGETLEHRSSNSISDNILLFASGHNNLRNIGVIAINIKNRAVYFYKIIGFVKNSDAFIFDEPQLIADSIDDFFNNLVAFPKIEEEQQTEIIEIEGVMPELSDCSASLTKEDIKNFEVELNVKIPAGMKNFYLKFNGGMPSPYCYQPQDEDLDRVEINAFFPIKERTNAFETIEVIAKDMWSRNLMPSNLLPFAMDSGGNYYALNLKNKKIYYYLTDEWDENASREYNFETNTRYIAQSFNYFINHFIEEEE</sequence>
<evidence type="ECO:0000313" key="3">
    <source>
        <dbReference type="Proteomes" id="UP000261210"/>
    </source>
</evidence>
<name>A0A3E4MW81_9BACE</name>
<reference evidence="2 3" key="1">
    <citation type="submission" date="2018-08" db="EMBL/GenBank/DDBJ databases">
        <title>A genome reference for cultivated species of the human gut microbiota.</title>
        <authorList>
            <person name="Zou Y."/>
            <person name="Xue W."/>
            <person name="Luo G."/>
        </authorList>
    </citation>
    <scope>NUCLEOTIDE SEQUENCE [LARGE SCALE GENOMIC DNA]</scope>
    <source>
        <strain evidence="2 3">TF10-34</strain>
    </source>
</reference>
<feature type="domain" description="Knr4/Smi1-like" evidence="1">
    <location>
        <begin position="13"/>
        <end position="156"/>
    </location>
</feature>
<dbReference type="SUPFAM" id="SSF160631">
    <property type="entry name" value="SMI1/KNR4-like"/>
    <property type="match status" value="2"/>
</dbReference>
<accession>A0A3E4MW81</accession>
<dbReference type="SMART" id="SM00860">
    <property type="entry name" value="SMI1_KNR4"/>
    <property type="match status" value="2"/>
</dbReference>
<organism evidence="2 3">
    <name type="scientific">Bacteroides xylanisolvens</name>
    <dbReference type="NCBI Taxonomy" id="371601"/>
    <lineage>
        <taxon>Bacteria</taxon>
        <taxon>Pseudomonadati</taxon>
        <taxon>Bacteroidota</taxon>
        <taxon>Bacteroidia</taxon>
        <taxon>Bacteroidales</taxon>
        <taxon>Bacteroidaceae</taxon>
        <taxon>Bacteroides</taxon>
    </lineage>
</organism>
<comment type="caution">
    <text evidence="2">The sequence shown here is derived from an EMBL/GenBank/DDBJ whole genome shotgun (WGS) entry which is preliminary data.</text>
</comment>
<evidence type="ECO:0000313" key="2">
    <source>
        <dbReference type="EMBL" id="RGK54009.1"/>
    </source>
</evidence>
<proteinExistence type="predicted"/>
<dbReference type="RefSeq" id="WP_117685379.1">
    <property type="nucleotide sequence ID" value="NZ_QSQU01000081.1"/>
</dbReference>
<dbReference type="Proteomes" id="UP000261210">
    <property type="component" value="Unassembled WGS sequence"/>
</dbReference>
<dbReference type="InterPro" id="IPR037883">
    <property type="entry name" value="Knr4/Smi1-like_sf"/>
</dbReference>
<gene>
    <name evidence="2" type="ORF">DXD03_24035</name>
</gene>
<feature type="domain" description="Knr4/Smi1-like" evidence="1">
    <location>
        <begin position="187"/>
        <end position="326"/>
    </location>
</feature>
<dbReference type="EMBL" id="QSQU01000081">
    <property type="protein sequence ID" value="RGK54009.1"/>
    <property type="molecule type" value="Genomic_DNA"/>
</dbReference>
<dbReference type="Pfam" id="PF09346">
    <property type="entry name" value="SMI1_KNR4"/>
    <property type="match status" value="2"/>
</dbReference>
<dbReference type="Gene3D" id="3.40.1580.10">
    <property type="entry name" value="SMI1/KNR4-like"/>
    <property type="match status" value="2"/>
</dbReference>
<dbReference type="InterPro" id="IPR018958">
    <property type="entry name" value="Knr4/Smi1-like_dom"/>
</dbReference>
<dbReference type="AlphaFoldDB" id="A0A3E4MW81"/>